<keyword evidence="11" id="KW-1185">Reference proteome</keyword>
<dbReference type="Pfam" id="PF02687">
    <property type="entry name" value="FtsX"/>
    <property type="match status" value="1"/>
</dbReference>
<feature type="domain" description="ABC3 transporter permease C-terminal" evidence="8">
    <location>
        <begin position="287"/>
        <end position="399"/>
    </location>
</feature>
<dbReference type="AlphaFoldDB" id="A0A841L8T0"/>
<keyword evidence="3 7" id="KW-0812">Transmembrane</keyword>
<evidence type="ECO:0000259" key="9">
    <source>
        <dbReference type="Pfam" id="PF12704"/>
    </source>
</evidence>
<dbReference type="InterPro" id="IPR050250">
    <property type="entry name" value="Macrolide_Exporter_MacB"/>
</dbReference>
<evidence type="ECO:0000259" key="8">
    <source>
        <dbReference type="Pfam" id="PF02687"/>
    </source>
</evidence>
<dbReference type="InterPro" id="IPR025857">
    <property type="entry name" value="MacB_PCD"/>
</dbReference>
<dbReference type="PANTHER" id="PTHR30572:SF4">
    <property type="entry name" value="ABC TRANSPORTER PERMEASE YTRF"/>
    <property type="match status" value="1"/>
</dbReference>
<evidence type="ECO:0000256" key="6">
    <source>
        <dbReference type="ARBA" id="ARBA00038076"/>
    </source>
</evidence>
<feature type="domain" description="MacB-like periplasmic core" evidence="9">
    <location>
        <begin position="20"/>
        <end position="245"/>
    </location>
</feature>
<feature type="transmembrane region" description="Helical" evidence="7">
    <location>
        <begin position="21"/>
        <end position="44"/>
    </location>
</feature>
<dbReference type="Proteomes" id="UP000538147">
    <property type="component" value="Unassembled WGS sequence"/>
</dbReference>
<organism evidence="10 11">
    <name type="scientific">Polymorphobacter multimanifer</name>
    <dbReference type="NCBI Taxonomy" id="1070431"/>
    <lineage>
        <taxon>Bacteria</taxon>
        <taxon>Pseudomonadati</taxon>
        <taxon>Pseudomonadota</taxon>
        <taxon>Alphaproteobacteria</taxon>
        <taxon>Sphingomonadales</taxon>
        <taxon>Sphingosinicellaceae</taxon>
        <taxon>Polymorphobacter</taxon>
    </lineage>
</organism>
<keyword evidence="5 7" id="KW-0472">Membrane</keyword>
<protein>
    <submittedName>
        <fullName evidence="10">Putative ABC transport system permease protein</fullName>
    </submittedName>
</protein>
<accession>A0A841L8T0</accession>
<dbReference type="GO" id="GO:0022857">
    <property type="term" value="F:transmembrane transporter activity"/>
    <property type="evidence" value="ECO:0007669"/>
    <property type="project" value="TreeGrafter"/>
</dbReference>
<evidence type="ECO:0000256" key="2">
    <source>
        <dbReference type="ARBA" id="ARBA00022475"/>
    </source>
</evidence>
<dbReference type="GO" id="GO:0005886">
    <property type="term" value="C:plasma membrane"/>
    <property type="evidence" value="ECO:0007669"/>
    <property type="project" value="UniProtKB-SubCell"/>
</dbReference>
<name>A0A841L8T0_9SPHN</name>
<keyword evidence="2" id="KW-1003">Cell membrane</keyword>
<evidence type="ECO:0000256" key="7">
    <source>
        <dbReference type="SAM" id="Phobius"/>
    </source>
</evidence>
<keyword evidence="4 7" id="KW-1133">Transmembrane helix</keyword>
<dbReference type="RefSeq" id="WP_184194565.1">
    <property type="nucleotide sequence ID" value="NZ_JACIIV010000002.1"/>
</dbReference>
<feature type="transmembrane region" description="Helical" evidence="7">
    <location>
        <begin position="367"/>
        <end position="389"/>
    </location>
</feature>
<comment type="similarity">
    <text evidence="6">Belongs to the ABC-4 integral membrane protein family.</text>
</comment>
<evidence type="ECO:0000313" key="11">
    <source>
        <dbReference type="Proteomes" id="UP000538147"/>
    </source>
</evidence>
<dbReference type="InterPro" id="IPR003838">
    <property type="entry name" value="ABC3_permease_C"/>
</dbReference>
<evidence type="ECO:0000313" key="10">
    <source>
        <dbReference type="EMBL" id="MBB6226245.1"/>
    </source>
</evidence>
<evidence type="ECO:0000256" key="3">
    <source>
        <dbReference type="ARBA" id="ARBA00022692"/>
    </source>
</evidence>
<proteinExistence type="inferred from homology"/>
<reference evidence="10 11" key="1">
    <citation type="submission" date="2020-08" db="EMBL/GenBank/DDBJ databases">
        <title>Genomic Encyclopedia of Type Strains, Phase IV (KMG-IV): sequencing the most valuable type-strain genomes for metagenomic binning, comparative biology and taxonomic classification.</title>
        <authorList>
            <person name="Goeker M."/>
        </authorList>
    </citation>
    <scope>NUCLEOTIDE SEQUENCE [LARGE SCALE GENOMIC DNA]</scope>
    <source>
        <strain evidence="10 11">DSM 102189</strain>
    </source>
</reference>
<comment type="subcellular location">
    <subcellularLocation>
        <location evidence="1">Cell membrane</location>
        <topology evidence="1">Multi-pass membrane protein</topology>
    </subcellularLocation>
</comment>
<dbReference type="EMBL" id="JACIIV010000002">
    <property type="protein sequence ID" value="MBB6226245.1"/>
    <property type="molecule type" value="Genomic_DNA"/>
</dbReference>
<sequence length="405" mass="42028">MIGPMLAEAWSALVANRLRSLLTMLGMIIGVSAVILMLAIGGGVQKQVSDSISGLGSNLLIVTAGGGRQGGVFGGAGTGASLRIEDAEAIAALADVVAASPSTAVPAQVVAGPTNWATNVTGATPSWFRVNEWPVDDGRAFNEREERAGARVAVIGQTVGEKLFGARAPTGEQLRIKGVSFTVIGVLEKRGQGFGGQDRDDQIVVPLTSAQRLLQANAFRGTIRTVSVSVASAQALEPVTDDIVRLLRRLHNLREGEQDDFQVANLTAITDTLSTATTAVSLLLAAIGSISLVVGGIGIMNIMLVSVTERTREIGIRMAIGASRGAVRLQFLMEALMLSLIGCGIGVLLGTSLATLADNFIGFETEIAPASVGIAFAVSATIGIFFGWWPATRAARLSPIEALRS</sequence>
<evidence type="ECO:0000256" key="1">
    <source>
        <dbReference type="ARBA" id="ARBA00004651"/>
    </source>
</evidence>
<comment type="caution">
    <text evidence="10">The sequence shown here is derived from an EMBL/GenBank/DDBJ whole genome shotgun (WGS) entry which is preliminary data.</text>
</comment>
<feature type="transmembrane region" description="Helical" evidence="7">
    <location>
        <begin position="329"/>
        <end position="355"/>
    </location>
</feature>
<evidence type="ECO:0000256" key="5">
    <source>
        <dbReference type="ARBA" id="ARBA00023136"/>
    </source>
</evidence>
<dbReference type="Pfam" id="PF12704">
    <property type="entry name" value="MacB_PCD"/>
    <property type="match status" value="1"/>
</dbReference>
<gene>
    <name evidence="10" type="ORF">FHS79_000398</name>
</gene>
<dbReference type="PANTHER" id="PTHR30572">
    <property type="entry name" value="MEMBRANE COMPONENT OF TRANSPORTER-RELATED"/>
    <property type="match status" value="1"/>
</dbReference>
<evidence type="ECO:0000256" key="4">
    <source>
        <dbReference type="ARBA" id="ARBA00022989"/>
    </source>
</evidence>
<feature type="transmembrane region" description="Helical" evidence="7">
    <location>
        <begin position="282"/>
        <end position="308"/>
    </location>
</feature>